<dbReference type="AlphaFoldDB" id="A0AAD8PGA2"/>
<dbReference type="EMBL" id="JAVEPI010000001">
    <property type="protein sequence ID" value="KAK1444945.1"/>
    <property type="molecule type" value="Genomic_DNA"/>
</dbReference>
<sequence length="232" mass="25654">MWNDDKVIAICDNAVLRLDGSGRVDAEICKEGFKCSTNAISASREAICIATNDKAKLAFVYETDSYKVSVPELDPTLEGYTFGKIGLLVKSSQVFFNSITDAKVDFSNSSLLLSSQNGDLALFNLVELFSEDTKGTLYLGHSTTVISVANLMHGPHAGHISFVSISQDRNIRFWHQKKRTATESFFLEYSPLSLVVSRDATRLFIPCEMGHILVVPLSDFKGNFLLSGHMWV</sequence>
<reference evidence="1" key="1">
    <citation type="submission" date="2023-08" db="EMBL/GenBank/DDBJ databases">
        <title>Draft sequence of the Babesia gibsoni genome.</title>
        <authorList>
            <person name="Yamagishi J.Y."/>
            <person name="Xuan X.X."/>
        </authorList>
    </citation>
    <scope>NUCLEOTIDE SEQUENCE</scope>
    <source>
        <strain evidence="1">Azabu</strain>
    </source>
</reference>
<dbReference type="InterPro" id="IPR036322">
    <property type="entry name" value="WD40_repeat_dom_sf"/>
</dbReference>
<dbReference type="SUPFAM" id="SSF50978">
    <property type="entry name" value="WD40 repeat-like"/>
    <property type="match status" value="1"/>
</dbReference>
<evidence type="ECO:0000313" key="1">
    <source>
        <dbReference type="EMBL" id="KAK1444945.1"/>
    </source>
</evidence>
<evidence type="ECO:0000313" key="2">
    <source>
        <dbReference type="Proteomes" id="UP001230268"/>
    </source>
</evidence>
<dbReference type="Proteomes" id="UP001230268">
    <property type="component" value="Unassembled WGS sequence"/>
</dbReference>
<keyword evidence="2" id="KW-1185">Reference proteome</keyword>
<accession>A0AAD8PGA2</accession>
<dbReference type="InterPro" id="IPR015943">
    <property type="entry name" value="WD40/YVTN_repeat-like_dom_sf"/>
</dbReference>
<gene>
    <name evidence="1" type="ORF">BgAZ_108510</name>
</gene>
<organism evidence="1 2">
    <name type="scientific">Babesia gibsoni</name>
    <dbReference type="NCBI Taxonomy" id="33632"/>
    <lineage>
        <taxon>Eukaryota</taxon>
        <taxon>Sar</taxon>
        <taxon>Alveolata</taxon>
        <taxon>Apicomplexa</taxon>
        <taxon>Aconoidasida</taxon>
        <taxon>Piroplasmida</taxon>
        <taxon>Babesiidae</taxon>
        <taxon>Babesia</taxon>
    </lineage>
</organism>
<name>A0AAD8PGA2_BABGI</name>
<dbReference type="Gene3D" id="2.130.10.10">
    <property type="entry name" value="YVTN repeat-like/Quinoprotein amine dehydrogenase"/>
    <property type="match status" value="1"/>
</dbReference>
<protein>
    <submittedName>
        <fullName evidence="1">Uncharacterized protein</fullName>
    </submittedName>
</protein>
<proteinExistence type="predicted"/>
<comment type="caution">
    <text evidence="1">The sequence shown here is derived from an EMBL/GenBank/DDBJ whole genome shotgun (WGS) entry which is preliminary data.</text>
</comment>